<evidence type="ECO:0000256" key="2">
    <source>
        <dbReference type="ARBA" id="ARBA00022692"/>
    </source>
</evidence>
<evidence type="ECO:0000313" key="6">
    <source>
        <dbReference type="EMBL" id="KAK2156069.1"/>
    </source>
</evidence>
<protein>
    <submittedName>
        <fullName evidence="6">Uncharacterized protein</fullName>
    </submittedName>
</protein>
<dbReference type="Proteomes" id="UP001208570">
    <property type="component" value="Unassembled WGS sequence"/>
</dbReference>
<comment type="caution">
    <text evidence="6">The sequence shown here is derived from an EMBL/GenBank/DDBJ whole genome shotgun (WGS) entry which is preliminary data.</text>
</comment>
<dbReference type="EMBL" id="JAODUP010000222">
    <property type="protein sequence ID" value="KAK2156069.1"/>
    <property type="molecule type" value="Genomic_DNA"/>
</dbReference>
<feature type="transmembrane region" description="Helical" evidence="5">
    <location>
        <begin position="128"/>
        <end position="154"/>
    </location>
</feature>
<sequence>MRLTVDDNHSDGKRSPEGCMTIGHWRTVSFIFFFICCFIHLVSFGTPYWYETTTDQEEYISFGLWAFCQTAFYSTDVKCERIHTGRPSQLSFEMRAFQTNMTLALIANVMTFVLYVVWFCFGRGKGTIAYLTPAMNAFGGLATVIAVSVFGGYFSTDASVLSLFQSSTPQLPGEHTTHAAIIAAKRYWNT</sequence>
<dbReference type="InterPro" id="IPR019372">
    <property type="entry name" value="LHFPL"/>
</dbReference>
<keyword evidence="2 5" id="KW-0812">Transmembrane</keyword>
<evidence type="ECO:0000313" key="7">
    <source>
        <dbReference type="Proteomes" id="UP001208570"/>
    </source>
</evidence>
<keyword evidence="3 5" id="KW-1133">Transmembrane helix</keyword>
<reference evidence="6" key="1">
    <citation type="journal article" date="2023" name="Mol. Biol. Evol.">
        <title>Third-Generation Sequencing Reveals the Adaptive Role of the Epigenome in Three Deep-Sea Polychaetes.</title>
        <authorList>
            <person name="Perez M."/>
            <person name="Aroh O."/>
            <person name="Sun Y."/>
            <person name="Lan Y."/>
            <person name="Juniper S.K."/>
            <person name="Young C.R."/>
            <person name="Angers B."/>
            <person name="Qian P.Y."/>
        </authorList>
    </citation>
    <scope>NUCLEOTIDE SEQUENCE</scope>
    <source>
        <strain evidence="6">P08H-3</strain>
    </source>
</reference>
<keyword evidence="4 5" id="KW-0472">Membrane</keyword>
<dbReference type="Pfam" id="PF10242">
    <property type="entry name" value="L_HMGIC_fpl"/>
    <property type="match status" value="1"/>
</dbReference>
<evidence type="ECO:0000256" key="1">
    <source>
        <dbReference type="ARBA" id="ARBA00004141"/>
    </source>
</evidence>
<feature type="transmembrane region" description="Helical" evidence="5">
    <location>
        <begin position="101"/>
        <end position="121"/>
    </location>
</feature>
<proteinExistence type="predicted"/>
<accession>A0AAD9N6L3</accession>
<name>A0AAD9N6L3_9ANNE</name>
<comment type="subcellular location">
    <subcellularLocation>
        <location evidence="1">Membrane</location>
        <topology evidence="1">Multi-pass membrane protein</topology>
    </subcellularLocation>
</comment>
<dbReference type="AlphaFoldDB" id="A0AAD9N6L3"/>
<evidence type="ECO:0000256" key="3">
    <source>
        <dbReference type="ARBA" id="ARBA00022989"/>
    </source>
</evidence>
<gene>
    <name evidence="6" type="ORF">LSH36_222g00017</name>
</gene>
<dbReference type="Gene3D" id="1.20.140.150">
    <property type="match status" value="1"/>
</dbReference>
<feature type="transmembrane region" description="Helical" evidence="5">
    <location>
        <begin position="30"/>
        <end position="50"/>
    </location>
</feature>
<evidence type="ECO:0000256" key="5">
    <source>
        <dbReference type="SAM" id="Phobius"/>
    </source>
</evidence>
<evidence type="ECO:0000256" key="4">
    <source>
        <dbReference type="ARBA" id="ARBA00023136"/>
    </source>
</evidence>
<organism evidence="6 7">
    <name type="scientific">Paralvinella palmiformis</name>
    <dbReference type="NCBI Taxonomy" id="53620"/>
    <lineage>
        <taxon>Eukaryota</taxon>
        <taxon>Metazoa</taxon>
        <taxon>Spiralia</taxon>
        <taxon>Lophotrochozoa</taxon>
        <taxon>Annelida</taxon>
        <taxon>Polychaeta</taxon>
        <taxon>Sedentaria</taxon>
        <taxon>Canalipalpata</taxon>
        <taxon>Terebellida</taxon>
        <taxon>Terebelliformia</taxon>
        <taxon>Alvinellidae</taxon>
        <taxon>Paralvinella</taxon>
    </lineage>
</organism>
<dbReference type="GO" id="GO:0016020">
    <property type="term" value="C:membrane"/>
    <property type="evidence" value="ECO:0007669"/>
    <property type="project" value="UniProtKB-SubCell"/>
</dbReference>
<keyword evidence="7" id="KW-1185">Reference proteome</keyword>